<keyword evidence="2" id="KW-0472">Membrane</keyword>
<dbReference type="PANTHER" id="PTHR39555">
    <property type="entry name" value="FIMBRIAL ASSEMBLY PROTEIN PILO-LIKE PROTEIN-RELATED"/>
    <property type="match status" value="1"/>
</dbReference>
<dbReference type="EMBL" id="PFAO01000057">
    <property type="protein sequence ID" value="PIT94946.1"/>
    <property type="molecule type" value="Genomic_DNA"/>
</dbReference>
<protein>
    <recommendedName>
        <fullName evidence="5">Pilus assembly protein PilO</fullName>
    </recommendedName>
</protein>
<sequence>MSLLNKLKIGRKVLAGDTRAANLRQQKINKFLIKYYHWLVALTMLVVLTAGYFLLIQPKYQEMRGENEMTSQELQQAYAAKQTLLGNLNQLEQSYNQIKQADKDKINAMLPAKAEVERLISELEAIVLKNGLILASLSIEPQEKAKTSTKVEIKDENSGQKLKIAEMPEGVALVKISMGIVGSDYNGLKNLLRTIENNLRLLDIDKLDYNNAENKVTLDMIAYYLP</sequence>
<dbReference type="Proteomes" id="UP000228964">
    <property type="component" value="Unassembled WGS sequence"/>
</dbReference>
<dbReference type="Pfam" id="PF04350">
    <property type="entry name" value="PilO"/>
    <property type="match status" value="1"/>
</dbReference>
<name>A0A2M6WQC0_9BACT</name>
<dbReference type="PANTHER" id="PTHR39555:SF1">
    <property type="entry name" value="TYPE IV PILUS INNER MEMBRANE COMPONENT PILO"/>
    <property type="match status" value="1"/>
</dbReference>
<keyword evidence="1" id="KW-0175">Coiled coil</keyword>
<proteinExistence type="predicted"/>
<keyword evidence="2" id="KW-1133">Transmembrane helix</keyword>
<keyword evidence="2" id="KW-0812">Transmembrane</keyword>
<reference evidence="4" key="1">
    <citation type="submission" date="2017-09" db="EMBL/GenBank/DDBJ databases">
        <title>Depth-based differentiation of microbial function through sediment-hosted aquifers and enrichment of novel symbionts in the deep terrestrial subsurface.</title>
        <authorList>
            <person name="Probst A.J."/>
            <person name="Ladd B."/>
            <person name="Jarett J.K."/>
            <person name="Geller-Mcgrath D.E."/>
            <person name="Sieber C.M.K."/>
            <person name="Emerson J.B."/>
            <person name="Anantharaman K."/>
            <person name="Thomas B.C."/>
            <person name="Malmstrom R."/>
            <person name="Stieglmeier M."/>
            <person name="Klingl A."/>
            <person name="Woyke T."/>
            <person name="Ryan C.M."/>
            <person name="Banfield J.F."/>
        </authorList>
    </citation>
    <scope>NUCLEOTIDE SEQUENCE [LARGE SCALE GENOMIC DNA]</scope>
</reference>
<feature type="coiled-coil region" evidence="1">
    <location>
        <begin position="74"/>
        <end position="101"/>
    </location>
</feature>
<gene>
    <name evidence="3" type="ORF">COT96_02340</name>
</gene>
<organism evidence="3 4">
    <name type="scientific">Candidatus Falkowbacteria bacterium CG10_big_fil_rev_8_21_14_0_10_38_22</name>
    <dbReference type="NCBI Taxonomy" id="1974564"/>
    <lineage>
        <taxon>Bacteria</taxon>
        <taxon>Candidatus Falkowiibacteriota</taxon>
    </lineage>
</organism>
<dbReference type="Gene3D" id="3.30.70.60">
    <property type="match status" value="1"/>
</dbReference>
<feature type="transmembrane region" description="Helical" evidence="2">
    <location>
        <begin position="35"/>
        <end position="55"/>
    </location>
</feature>
<dbReference type="GO" id="GO:0043683">
    <property type="term" value="P:type IV pilus assembly"/>
    <property type="evidence" value="ECO:0007669"/>
    <property type="project" value="InterPro"/>
</dbReference>
<dbReference type="InterPro" id="IPR014717">
    <property type="entry name" value="Transl_elong_EF1B/ribsomal_bS6"/>
</dbReference>
<evidence type="ECO:0000313" key="4">
    <source>
        <dbReference type="Proteomes" id="UP000228964"/>
    </source>
</evidence>
<dbReference type="InterPro" id="IPR007445">
    <property type="entry name" value="PilO"/>
</dbReference>
<comment type="caution">
    <text evidence="3">The sequence shown here is derived from an EMBL/GenBank/DDBJ whole genome shotgun (WGS) entry which is preliminary data.</text>
</comment>
<evidence type="ECO:0000256" key="1">
    <source>
        <dbReference type="SAM" id="Coils"/>
    </source>
</evidence>
<dbReference type="AlphaFoldDB" id="A0A2M6WQC0"/>
<evidence type="ECO:0000313" key="3">
    <source>
        <dbReference type="EMBL" id="PIT94946.1"/>
    </source>
</evidence>
<dbReference type="GO" id="GO:0043107">
    <property type="term" value="P:type IV pilus-dependent motility"/>
    <property type="evidence" value="ECO:0007669"/>
    <property type="project" value="InterPro"/>
</dbReference>
<accession>A0A2M6WQC0</accession>
<evidence type="ECO:0000256" key="2">
    <source>
        <dbReference type="SAM" id="Phobius"/>
    </source>
</evidence>
<evidence type="ECO:0008006" key="5">
    <source>
        <dbReference type="Google" id="ProtNLM"/>
    </source>
</evidence>